<evidence type="ECO:0008006" key="4">
    <source>
        <dbReference type="Google" id="ProtNLM"/>
    </source>
</evidence>
<gene>
    <name evidence="2" type="ORF">OQZ29_18025</name>
</gene>
<dbReference type="EMBL" id="JAPJUH010000005">
    <property type="protein sequence ID" value="MCX3266661.1"/>
    <property type="molecule type" value="Genomic_DNA"/>
</dbReference>
<proteinExistence type="predicted"/>
<feature type="signal peptide" evidence="1">
    <location>
        <begin position="1"/>
        <end position="19"/>
    </location>
</feature>
<evidence type="ECO:0000313" key="2">
    <source>
        <dbReference type="EMBL" id="MCX3266661.1"/>
    </source>
</evidence>
<dbReference type="Proteomes" id="UP001142592">
    <property type="component" value="Unassembled WGS sequence"/>
</dbReference>
<reference evidence="2" key="1">
    <citation type="submission" date="2022-11" db="EMBL/GenBank/DDBJ databases">
        <authorList>
            <person name="Graham C."/>
            <person name="Newman J.D."/>
        </authorList>
    </citation>
    <scope>NUCLEOTIDE SEQUENCE</scope>
    <source>
        <strain evidence="2">DSM 19486</strain>
    </source>
</reference>
<keyword evidence="3" id="KW-1185">Reference proteome</keyword>
<evidence type="ECO:0000313" key="3">
    <source>
        <dbReference type="Proteomes" id="UP001142592"/>
    </source>
</evidence>
<name>A0A9X3DI89_9SPHI</name>
<dbReference type="RefSeq" id="WP_266270555.1">
    <property type="nucleotide sequence ID" value="NZ_JAPJUH010000005.1"/>
</dbReference>
<protein>
    <recommendedName>
        <fullName evidence="4">TonB C-terminal domain-containing protein</fullName>
    </recommendedName>
</protein>
<evidence type="ECO:0000256" key="1">
    <source>
        <dbReference type="SAM" id="SignalP"/>
    </source>
</evidence>
<organism evidence="2 3">
    <name type="scientific">Pedobacter agri</name>
    <dbReference type="NCBI Taxonomy" id="454586"/>
    <lineage>
        <taxon>Bacteria</taxon>
        <taxon>Pseudomonadati</taxon>
        <taxon>Bacteroidota</taxon>
        <taxon>Sphingobacteriia</taxon>
        <taxon>Sphingobacteriales</taxon>
        <taxon>Sphingobacteriaceae</taxon>
        <taxon>Pedobacter</taxon>
    </lineage>
</organism>
<accession>A0A9X3DI89</accession>
<comment type="caution">
    <text evidence="2">The sequence shown here is derived from an EMBL/GenBank/DDBJ whole genome shotgun (WGS) entry which is preliminary data.</text>
</comment>
<sequence>MMKTLSTLLLFFISFLAVAQESDSTKVRSKRNAFGFKENFTELISKPGIRNGLTQIFDDQVILAYGLYKNDKRVGRWRFFKQKDSVEQIFNYDLKKADYNQPINSISYVIDSLKEGDRVIKPVKIGGFRMAFKAIFQESHHYGIPYNSAGYDQFYIFTINERGDLEKVEEKLSSKSYSTNLTELNIKRFLNDEFRFIPAYVNGKPVKSKIVIKAKLTVS</sequence>
<keyword evidence="1" id="KW-0732">Signal</keyword>
<dbReference type="AlphaFoldDB" id="A0A9X3DI89"/>
<feature type="chain" id="PRO_5040963051" description="TonB C-terminal domain-containing protein" evidence="1">
    <location>
        <begin position="20"/>
        <end position="219"/>
    </location>
</feature>